<proteinExistence type="predicted"/>
<evidence type="ECO:0000313" key="3">
    <source>
        <dbReference type="WBParaSite" id="NBR_0000428001-mRNA-1"/>
    </source>
</evidence>
<dbReference type="AlphaFoldDB" id="A0A0N4XP28"/>
<sequence length="213" mass="24450">MDGNNETYDDLFKKRKAEEQRLINELRRKRACVRLAPALPTEDDVQTKIKQFVRSVLYITKSNQLQDDAAELFAQKLHFFARREAALYKCKVENLRMTVQGIIEKIRGAAEAVSMSYDTYELLILAKTAAEESRAKFFNEDVDGVTLDPVFVGDFTRKELDFLDEFLKRIDGEITEAAQVMAAEDHGSFHDEIMDAIKQCKESMIEMCESMNA</sequence>
<organism evidence="3">
    <name type="scientific">Nippostrongylus brasiliensis</name>
    <name type="common">Rat hookworm</name>
    <dbReference type="NCBI Taxonomy" id="27835"/>
    <lineage>
        <taxon>Eukaryota</taxon>
        <taxon>Metazoa</taxon>
        <taxon>Ecdysozoa</taxon>
        <taxon>Nematoda</taxon>
        <taxon>Chromadorea</taxon>
        <taxon>Rhabditida</taxon>
        <taxon>Rhabditina</taxon>
        <taxon>Rhabditomorpha</taxon>
        <taxon>Strongyloidea</taxon>
        <taxon>Heligmosomidae</taxon>
        <taxon>Nippostrongylus</taxon>
    </lineage>
</organism>
<dbReference type="OMA" id="RITCTND"/>
<dbReference type="WBParaSite" id="NBR_0000428001-mRNA-1">
    <property type="protein sequence ID" value="NBR_0000428001-mRNA-1"/>
    <property type="gene ID" value="NBR_0000428001"/>
</dbReference>
<evidence type="ECO:0000313" key="1">
    <source>
        <dbReference type="EMBL" id="VDL67870.1"/>
    </source>
</evidence>
<evidence type="ECO:0000313" key="2">
    <source>
        <dbReference type="Proteomes" id="UP000271162"/>
    </source>
</evidence>
<dbReference type="Proteomes" id="UP000271162">
    <property type="component" value="Unassembled WGS sequence"/>
</dbReference>
<dbReference type="EMBL" id="UYSL01007685">
    <property type="protein sequence ID" value="VDL67870.1"/>
    <property type="molecule type" value="Genomic_DNA"/>
</dbReference>
<keyword evidence="2" id="KW-1185">Reference proteome</keyword>
<name>A0A0N4XP28_NIPBR</name>
<protein>
    <submittedName>
        <fullName evidence="1 3">Uncharacterized protein</fullName>
    </submittedName>
</protein>
<accession>A0A0N4XP28</accession>
<reference evidence="1 2" key="2">
    <citation type="submission" date="2018-11" db="EMBL/GenBank/DDBJ databases">
        <authorList>
            <consortium name="Pathogen Informatics"/>
        </authorList>
    </citation>
    <scope>NUCLEOTIDE SEQUENCE [LARGE SCALE GENOMIC DNA]</scope>
</reference>
<reference evidence="3" key="1">
    <citation type="submission" date="2017-02" db="UniProtKB">
        <authorList>
            <consortium name="WormBaseParasite"/>
        </authorList>
    </citation>
    <scope>IDENTIFICATION</scope>
</reference>
<gene>
    <name evidence="1" type="ORF">NBR_LOCUS4281</name>
</gene>